<dbReference type="InterPro" id="IPR004101">
    <property type="entry name" value="Mur_ligase_C"/>
</dbReference>
<evidence type="ECO:0000256" key="3">
    <source>
        <dbReference type="ARBA" id="ARBA00022840"/>
    </source>
</evidence>
<dbReference type="Proteomes" id="UP000178254">
    <property type="component" value="Unassembled WGS sequence"/>
</dbReference>
<evidence type="ECO:0000259" key="4">
    <source>
        <dbReference type="Pfam" id="PF02875"/>
    </source>
</evidence>
<evidence type="ECO:0000259" key="5">
    <source>
        <dbReference type="Pfam" id="PF08245"/>
    </source>
</evidence>
<keyword evidence="2" id="KW-0547">Nucleotide-binding</keyword>
<name>A0A1F6PDL2_9BACT</name>
<keyword evidence="3" id="KW-0067">ATP-binding</keyword>
<dbReference type="InterPro" id="IPR051046">
    <property type="entry name" value="MurCDEF_CellWall_CoF430Synth"/>
</dbReference>
<protein>
    <recommendedName>
        <fullName evidence="8">UDP-N-acetylmuramoyl-tripeptide--D-alanyl-D-alanine ligase</fullName>
    </recommendedName>
</protein>
<dbReference type="GO" id="GO:0016881">
    <property type="term" value="F:acid-amino acid ligase activity"/>
    <property type="evidence" value="ECO:0007669"/>
    <property type="project" value="InterPro"/>
</dbReference>
<evidence type="ECO:0000313" key="7">
    <source>
        <dbReference type="Proteomes" id="UP000178254"/>
    </source>
</evidence>
<dbReference type="AlphaFoldDB" id="A0A1F6PDL2"/>
<proteinExistence type="predicted"/>
<organism evidence="6 7">
    <name type="scientific">Candidatus Magasanikbacteria bacterium RIFOXYD2_FULL_41_14</name>
    <dbReference type="NCBI Taxonomy" id="1798709"/>
    <lineage>
        <taxon>Bacteria</taxon>
        <taxon>Candidatus Magasanikiibacteriota</taxon>
    </lineage>
</organism>
<dbReference type="PANTHER" id="PTHR43024">
    <property type="entry name" value="UDP-N-ACETYLMURAMOYL-TRIPEPTIDE--D-ALANYL-D-ALANINE LIGASE"/>
    <property type="match status" value="1"/>
</dbReference>
<evidence type="ECO:0000256" key="2">
    <source>
        <dbReference type="ARBA" id="ARBA00022741"/>
    </source>
</evidence>
<feature type="domain" description="Mur ligase C-terminal" evidence="4">
    <location>
        <begin position="271"/>
        <end position="397"/>
    </location>
</feature>
<evidence type="ECO:0000256" key="1">
    <source>
        <dbReference type="ARBA" id="ARBA00022598"/>
    </source>
</evidence>
<dbReference type="PANTHER" id="PTHR43024:SF1">
    <property type="entry name" value="UDP-N-ACETYLMURAMOYL-TRIPEPTIDE--D-ALANYL-D-ALANINE LIGASE"/>
    <property type="match status" value="1"/>
</dbReference>
<reference evidence="6 7" key="1">
    <citation type="journal article" date="2016" name="Nat. Commun.">
        <title>Thousands of microbial genomes shed light on interconnected biogeochemical processes in an aquifer system.</title>
        <authorList>
            <person name="Anantharaman K."/>
            <person name="Brown C.T."/>
            <person name="Hug L.A."/>
            <person name="Sharon I."/>
            <person name="Castelle C.J."/>
            <person name="Probst A.J."/>
            <person name="Thomas B.C."/>
            <person name="Singh A."/>
            <person name="Wilkins M.J."/>
            <person name="Karaoz U."/>
            <person name="Brodie E.L."/>
            <person name="Williams K.H."/>
            <person name="Hubbard S.S."/>
            <person name="Banfield J.F."/>
        </authorList>
    </citation>
    <scope>NUCLEOTIDE SEQUENCE [LARGE SCALE GENOMIC DNA]</scope>
</reference>
<dbReference type="Gene3D" id="3.40.1190.10">
    <property type="entry name" value="Mur-like, catalytic domain"/>
    <property type="match status" value="1"/>
</dbReference>
<dbReference type="Pfam" id="PF08245">
    <property type="entry name" value="Mur_ligase_M"/>
    <property type="match status" value="2"/>
</dbReference>
<sequence>MLKSILQYLLKYFSQKIIAKYSPDIVGITGSIGKTSTKEATAAVLATKFSIRKSVKNYNNEIGLPLTIIGIEETPGRSILGWLKVFNKIRKLIFFRSKNYPEILVLEMGADRPGDIKYLTSLAPCKVGVLTYISHAHTEYFKTLKKIAQEKRQIITHLNKDGFAILNYDNALVMENAHLTKAEVITFGFNEGADLRASDINIIYNEIDWPAGLNFKLNYKGNIVPAFLPDAVAEHLIPSALAGLAIGLVFGINLVEGIEAIKKTTPVAGHMRLIPGIKGTMLIDDTYNSSPEPTKSALRTLQKIGTKPNARRFAVLGDMLELGSETENAHREIGFMTAETGVEFLITVGTASKYTAQAAREAGLSDDQIASFDDSFAAGKFLQQKIAQNDIALIKGSQGVRMEKIVKELMAEPLQSRELLVRQDHNWLQN</sequence>
<dbReference type="SUPFAM" id="SSF53244">
    <property type="entry name" value="MurD-like peptide ligases, peptide-binding domain"/>
    <property type="match status" value="1"/>
</dbReference>
<accession>A0A1F6PDL2</accession>
<evidence type="ECO:0000313" key="6">
    <source>
        <dbReference type="EMBL" id="OGH94073.1"/>
    </source>
</evidence>
<dbReference type="Gene3D" id="3.90.190.20">
    <property type="entry name" value="Mur ligase, C-terminal domain"/>
    <property type="match status" value="1"/>
</dbReference>
<dbReference type="SUPFAM" id="SSF53623">
    <property type="entry name" value="MurD-like peptide ligases, catalytic domain"/>
    <property type="match status" value="1"/>
</dbReference>
<dbReference type="STRING" id="1798709.A2538_02110"/>
<evidence type="ECO:0008006" key="8">
    <source>
        <dbReference type="Google" id="ProtNLM"/>
    </source>
</evidence>
<feature type="domain" description="Mur ligase central" evidence="5">
    <location>
        <begin position="28"/>
        <end position="68"/>
    </location>
</feature>
<dbReference type="InterPro" id="IPR036565">
    <property type="entry name" value="Mur-like_cat_sf"/>
</dbReference>
<dbReference type="InterPro" id="IPR036615">
    <property type="entry name" value="Mur_ligase_C_dom_sf"/>
</dbReference>
<dbReference type="GO" id="GO:0005524">
    <property type="term" value="F:ATP binding"/>
    <property type="evidence" value="ECO:0007669"/>
    <property type="project" value="UniProtKB-KW"/>
</dbReference>
<dbReference type="EMBL" id="MFRE01000012">
    <property type="protein sequence ID" value="OGH94073.1"/>
    <property type="molecule type" value="Genomic_DNA"/>
</dbReference>
<feature type="domain" description="Mur ligase central" evidence="5">
    <location>
        <begin position="93"/>
        <end position="201"/>
    </location>
</feature>
<gene>
    <name evidence="6" type="ORF">A2538_02110</name>
</gene>
<keyword evidence="1" id="KW-0436">Ligase</keyword>
<dbReference type="InterPro" id="IPR013221">
    <property type="entry name" value="Mur_ligase_cen"/>
</dbReference>
<dbReference type="Pfam" id="PF02875">
    <property type="entry name" value="Mur_ligase_C"/>
    <property type="match status" value="1"/>
</dbReference>
<comment type="caution">
    <text evidence="6">The sequence shown here is derived from an EMBL/GenBank/DDBJ whole genome shotgun (WGS) entry which is preliminary data.</text>
</comment>